<name>A0A644YZA3_9ZZZZ</name>
<sequence length="49" mass="4871">MAGGVPPGGDGALVVLCHGVANSGPEIFDGGLRDNLGVDKHVVCRDLGK</sequence>
<accession>A0A644YZA3</accession>
<dbReference type="EMBL" id="VSSQ01006713">
    <property type="protein sequence ID" value="MPM33629.1"/>
    <property type="molecule type" value="Genomic_DNA"/>
</dbReference>
<dbReference type="AlphaFoldDB" id="A0A644YZA3"/>
<comment type="caution">
    <text evidence="1">The sequence shown here is derived from an EMBL/GenBank/DDBJ whole genome shotgun (WGS) entry which is preliminary data.</text>
</comment>
<gene>
    <name evidence="1" type="ORF">SDC9_80206</name>
</gene>
<reference evidence="1" key="1">
    <citation type="submission" date="2019-08" db="EMBL/GenBank/DDBJ databases">
        <authorList>
            <person name="Kucharzyk K."/>
            <person name="Murdoch R.W."/>
            <person name="Higgins S."/>
            <person name="Loffler F."/>
        </authorList>
    </citation>
    <scope>NUCLEOTIDE SEQUENCE</scope>
</reference>
<organism evidence="1">
    <name type="scientific">bioreactor metagenome</name>
    <dbReference type="NCBI Taxonomy" id="1076179"/>
    <lineage>
        <taxon>unclassified sequences</taxon>
        <taxon>metagenomes</taxon>
        <taxon>ecological metagenomes</taxon>
    </lineage>
</organism>
<evidence type="ECO:0000313" key="1">
    <source>
        <dbReference type="EMBL" id="MPM33629.1"/>
    </source>
</evidence>
<protein>
    <submittedName>
        <fullName evidence="1">Uncharacterized protein</fullName>
    </submittedName>
</protein>
<proteinExistence type="predicted"/>